<proteinExistence type="predicted"/>
<name>A0A2P2KT46_RHIMU</name>
<dbReference type="EMBL" id="GGEC01028417">
    <property type="protein sequence ID" value="MBX08901.1"/>
    <property type="molecule type" value="Transcribed_RNA"/>
</dbReference>
<accession>A0A2P2KT46</accession>
<feature type="region of interest" description="Disordered" evidence="1">
    <location>
        <begin position="1"/>
        <end position="40"/>
    </location>
</feature>
<sequence length="127" mass="14698">MGNSTHTHTQHKREKINRAKVKRGRSASNGSRVQKGTIGGCCHSRNRIRIRNSLPRSCAALVPNTASPQQLLQNWHIFTPSHGFPVPKERSSNKKNETRKINVKYYNETNKNKKKRTFQFVLFLIFR</sequence>
<reference evidence="2" key="1">
    <citation type="submission" date="2018-02" db="EMBL/GenBank/DDBJ databases">
        <title>Rhizophora mucronata_Transcriptome.</title>
        <authorList>
            <person name="Meera S.P."/>
            <person name="Sreeshan A."/>
            <person name="Augustine A."/>
        </authorList>
    </citation>
    <scope>NUCLEOTIDE SEQUENCE</scope>
    <source>
        <tissue evidence="2">Leaf</tissue>
    </source>
</reference>
<protein>
    <submittedName>
        <fullName evidence="2">Uncharacterized protein</fullName>
    </submittedName>
</protein>
<evidence type="ECO:0000256" key="1">
    <source>
        <dbReference type="SAM" id="MobiDB-lite"/>
    </source>
</evidence>
<evidence type="ECO:0000313" key="2">
    <source>
        <dbReference type="EMBL" id="MBX08901.1"/>
    </source>
</evidence>
<dbReference type="AlphaFoldDB" id="A0A2P2KT46"/>
<feature type="compositionally biased region" description="Basic residues" evidence="1">
    <location>
        <begin position="8"/>
        <end position="25"/>
    </location>
</feature>
<organism evidence="2">
    <name type="scientific">Rhizophora mucronata</name>
    <name type="common">Asiatic mangrove</name>
    <dbReference type="NCBI Taxonomy" id="61149"/>
    <lineage>
        <taxon>Eukaryota</taxon>
        <taxon>Viridiplantae</taxon>
        <taxon>Streptophyta</taxon>
        <taxon>Embryophyta</taxon>
        <taxon>Tracheophyta</taxon>
        <taxon>Spermatophyta</taxon>
        <taxon>Magnoliopsida</taxon>
        <taxon>eudicotyledons</taxon>
        <taxon>Gunneridae</taxon>
        <taxon>Pentapetalae</taxon>
        <taxon>rosids</taxon>
        <taxon>fabids</taxon>
        <taxon>Malpighiales</taxon>
        <taxon>Rhizophoraceae</taxon>
        <taxon>Rhizophora</taxon>
    </lineage>
</organism>